<organism evidence="2 3">
    <name type="scientific">Candidatus Magnetoglobus multicellularis str. Araruama</name>
    <dbReference type="NCBI Taxonomy" id="890399"/>
    <lineage>
        <taxon>Bacteria</taxon>
        <taxon>Pseudomonadati</taxon>
        <taxon>Thermodesulfobacteriota</taxon>
        <taxon>Desulfobacteria</taxon>
        <taxon>Desulfobacterales</taxon>
        <taxon>Desulfobacteraceae</taxon>
        <taxon>Candidatus Magnetoglobus</taxon>
    </lineage>
</organism>
<feature type="domain" description="Transposase (putative) YhgA-like" evidence="1">
    <location>
        <begin position="13"/>
        <end position="105"/>
    </location>
</feature>
<gene>
    <name evidence="2" type="ORF">OMM_09263</name>
</gene>
<reference evidence="3" key="1">
    <citation type="submission" date="2012-11" db="EMBL/GenBank/DDBJ databases">
        <authorList>
            <person name="Lucero-Rivera Y.E."/>
            <person name="Tovar-Ramirez D."/>
        </authorList>
    </citation>
    <scope>NUCLEOTIDE SEQUENCE [LARGE SCALE GENOMIC DNA]</scope>
    <source>
        <strain evidence="3">Araruama</strain>
    </source>
</reference>
<dbReference type="EMBL" id="ATBP01000548">
    <property type="protein sequence ID" value="ETR69827.1"/>
    <property type="molecule type" value="Genomic_DNA"/>
</dbReference>
<dbReference type="InterPro" id="IPR006842">
    <property type="entry name" value="Transposase_31"/>
</dbReference>
<name>A0A1V1P4P4_9BACT</name>
<sequence>MDGKPENTGIETEYLEPVLPVIIYHGKAEWGTQKTFASLFHDSERYQKYIPEFTYELIDTANFNMDLFKGNVIVHVALMVMKHYFMDDFKEKVLELLNLLAELFEQIDTDTGFLEVFLRYISSNKKCGKEWLKKQVVHVFKEKGEQVMNYWIEEGRELGILEEARRMLMEALKTKFNSVSNAIENIIQDIKDRNTLSNLHREAILSNNLNEFQLRLEACR</sequence>
<dbReference type="Pfam" id="PF04754">
    <property type="entry name" value="Transposase_31"/>
    <property type="match status" value="1"/>
</dbReference>
<dbReference type="Proteomes" id="UP000189670">
    <property type="component" value="Unassembled WGS sequence"/>
</dbReference>
<accession>A0A1V1P4P4</accession>
<dbReference type="AlphaFoldDB" id="A0A1V1P4P4"/>
<proteinExistence type="predicted"/>
<evidence type="ECO:0000313" key="2">
    <source>
        <dbReference type="EMBL" id="ETR69827.1"/>
    </source>
</evidence>
<evidence type="ECO:0000313" key="3">
    <source>
        <dbReference type="Proteomes" id="UP000189670"/>
    </source>
</evidence>
<comment type="caution">
    <text evidence="2">The sequence shown here is derived from an EMBL/GenBank/DDBJ whole genome shotgun (WGS) entry which is preliminary data.</text>
</comment>
<evidence type="ECO:0000259" key="1">
    <source>
        <dbReference type="Pfam" id="PF04754"/>
    </source>
</evidence>
<protein>
    <submittedName>
        <fullName evidence="2">Transposase YhgA family protein</fullName>
    </submittedName>
</protein>